<dbReference type="eggNOG" id="ENOG502SKX3">
    <property type="taxonomic scope" value="Eukaryota"/>
</dbReference>
<feature type="domain" description="Heterokaryon incompatibility" evidence="2">
    <location>
        <begin position="305"/>
        <end position="501"/>
    </location>
</feature>
<dbReference type="RefSeq" id="XP_009217079.1">
    <property type="nucleotide sequence ID" value="XM_009218815.1"/>
</dbReference>
<dbReference type="VEuPathDB" id="FungiDB:GGTG_01057"/>
<dbReference type="GeneID" id="20341515"/>
<dbReference type="EnsemblFungi" id="EJT81070">
    <property type="protein sequence ID" value="EJT81070"/>
    <property type="gene ID" value="GGTG_01057"/>
</dbReference>
<accession>J3NIH7</accession>
<keyword evidence="5" id="KW-1185">Reference proteome</keyword>
<dbReference type="AlphaFoldDB" id="J3NIH7"/>
<feature type="compositionally biased region" description="Basic and acidic residues" evidence="1">
    <location>
        <begin position="560"/>
        <end position="570"/>
    </location>
</feature>
<evidence type="ECO:0000256" key="1">
    <source>
        <dbReference type="SAM" id="MobiDB-lite"/>
    </source>
</evidence>
<dbReference type="PANTHER" id="PTHR33112:SF12">
    <property type="entry name" value="HETEROKARYON INCOMPATIBILITY DOMAIN-CONTAINING PROTEIN"/>
    <property type="match status" value="1"/>
</dbReference>
<dbReference type="InterPro" id="IPR010730">
    <property type="entry name" value="HET"/>
</dbReference>
<reference evidence="4" key="5">
    <citation type="submission" date="2018-04" db="UniProtKB">
        <authorList>
            <consortium name="EnsemblFungi"/>
        </authorList>
    </citation>
    <scope>IDENTIFICATION</scope>
    <source>
        <strain evidence="4">R3-111a-1</strain>
    </source>
</reference>
<dbReference type="Pfam" id="PF06985">
    <property type="entry name" value="HET"/>
    <property type="match status" value="1"/>
</dbReference>
<evidence type="ECO:0000313" key="3">
    <source>
        <dbReference type="EMBL" id="EJT81070.1"/>
    </source>
</evidence>
<dbReference type="OrthoDB" id="2958217at2759"/>
<name>J3NIH7_GAET3</name>
<feature type="compositionally biased region" description="Basic residues" evidence="1">
    <location>
        <begin position="541"/>
        <end position="559"/>
    </location>
</feature>
<feature type="compositionally biased region" description="Low complexity" evidence="1">
    <location>
        <begin position="903"/>
        <end position="925"/>
    </location>
</feature>
<feature type="compositionally biased region" description="Polar residues" evidence="1">
    <location>
        <begin position="571"/>
        <end position="587"/>
    </location>
</feature>
<sequence>MIQNLTISISRRPTGSLPSDPALSRVLIARHSLFSFPQAIHRGVECNIPPAPLAEMSTEKAKDQRLCSVCLQLDLSSGKFRVTPESIPSAQSNGWAPGPSSTPPASTIGNPEQDIRSPLGLSPGHSSKQFSTLAEIDSRKDECCLCDILWKAIAGDRPIESPSREATLNLSWEIDGRSRSDSGQVVNRSRRIRLSWRQESEEAQEGRQEKSVFLVCVAPRTAGPAEARFFGRPRLPDDEKLALISSWIDTCANTHGQGGCGAKETRYDTEEEFRRLVKGSYFGVIDVEEMQLKPLPMIRKKPAPYVALSYVWGQGHSAPYTSTRSNVMVHIQKLGLKSAWPKLPQTIQDAILLVWRLGKRYLWIDSLCIVQDSLSSWELNAKSMHLVYGHAHFTICAADGDDATTGLRAVSHAIRTGGRPPWLAGDIRHLPFSPGDPQHTTQGPETATTKSVRFAEDFQASASEIPLIAPYSPGLGLLAFRGPESVIQGSTWSSRGWTYQERLLSTRCLIFAEGKVYFQCRRSLQTQDIFNDTNTSNGQSKKSKRESRQKHRRGSRKERRKDEGDIKSESNIEADSNNGQRANQHTTAHGPHEGYAGDDDGWSLNSADSPLKTLGELRRRAFWVYMKCVEQYTGRTLTKPKDVLAAFQGTSWLLHKHMRAPLLHGLPTSHFDLALLWMPLSALQRRKPRRCPRRFKLRTRAGQSTSSIIPCSQDSLGNCTCRLEQEGFGSNEFPSWSWAGWMGGKADYSLDMIGGTLQNVQEWLRDHTWIFWYIRDEEGNLLPLWDSSHCGEDTSHEERWRGYKGRAVNLQDAPDPRSRSKHSGNIRMVSNKHYLKGIIPEYYNVQDEYYDDFSDEDADSSDEPKTRRRTSHRSDRTVYGRHHHRRVPKAHGQFSRRTTHRISSSSSSNSGSGSGSSRSSSESNSDGIEEIVIKRR</sequence>
<evidence type="ECO:0000313" key="5">
    <source>
        <dbReference type="Proteomes" id="UP000006039"/>
    </source>
</evidence>
<proteinExistence type="predicted"/>
<protein>
    <recommendedName>
        <fullName evidence="2">Heterokaryon incompatibility domain-containing protein</fullName>
    </recommendedName>
</protein>
<feature type="region of interest" description="Disordered" evidence="1">
    <location>
        <begin position="85"/>
        <end position="127"/>
    </location>
</feature>
<feature type="region of interest" description="Disordered" evidence="1">
    <location>
        <begin position="530"/>
        <end position="602"/>
    </location>
</feature>
<dbReference type="Proteomes" id="UP000006039">
    <property type="component" value="Unassembled WGS sequence"/>
</dbReference>
<reference evidence="3" key="2">
    <citation type="submission" date="2010-07" db="EMBL/GenBank/DDBJ databases">
        <authorList>
            <consortium name="The Broad Institute Genome Sequencing Platform"/>
            <consortium name="Broad Institute Genome Sequencing Center for Infectious Disease"/>
            <person name="Ma L.-J."/>
            <person name="Dead R."/>
            <person name="Young S."/>
            <person name="Zeng Q."/>
            <person name="Koehrsen M."/>
            <person name="Alvarado L."/>
            <person name="Berlin A."/>
            <person name="Chapman S.B."/>
            <person name="Chen Z."/>
            <person name="Freedman E."/>
            <person name="Gellesch M."/>
            <person name="Goldberg J."/>
            <person name="Griggs A."/>
            <person name="Gujja S."/>
            <person name="Heilman E.R."/>
            <person name="Heiman D."/>
            <person name="Hepburn T."/>
            <person name="Howarth C."/>
            <person name="Jen D."/>
            <person name="Larson L."/>
            <person name="Mehta T."/>
            <person name="Neiman D."/>
            <person name="Pearson M."/>
            <person name="Roberts A."/>
            <person name="Saif S."/>
            <person name="Shea T."/>
            <person name="Shenoy N."/>
            <person name="Sisk P."/>
            <person name="Stolte C."/>
            <person name="Sykes S."/>
            <person name="Walk T."/>
            <person name="White J."/>
            <person name="Yandava C."/>
            <person name="Haas B."/>
            <person name="Nusbaum C."/>
            <person name="Birren B."/>
        </authorList>
    </citation>
    <scope>NUCLEOTIDE SEQUENCE</scope>
    <source>
        <strain evidence="3">R3-111a-1</strain>
    </source>
</reference>
<gene>
    <name evidence="4" type="primary">20341515</name>
    <name evidence="3" type="ORF">GGTG_01057</name>
</gene>
<feature type="region of interest" description="Disordered" evidence="1">
    <location>
        <begin position="854"/>
        <end position="936"/>
    </location>
</feature>
<dbReference type="PANTHER" id="PTHR33112">
    <property type="entry name" value="DOMAIN PROTEIN, PUTATIVE-RELATED"/>
    <property type="match status" value="1"/>
</dbReference>
<feature type="compositionally biased region" description="Basic residues" evidence="1">
    <location>
        <begin position="879"/>
        <end position="889"/>
    </location>
</feature>
<feature type="compositionally biased region" description="Polar residues" evidence="1">
    <location>
        <begin position="530"/>
        <end position="539"/>
    </location>
</feature>
<evidence type="ECO:0000259" key="2">
    <source>
        <dbReference type="Pfam" id="PF06985"/>
    </source>
</evidence>
<organism evidence="3">
    <name type="scientific">Gaeumannomyces tritici (strain R3-111a-1)</name>
    <name type="common">Wheat and barley take-all root rot fungus</name>
    <name type="synonym">Gaeumannomyces graminis var. tritici</name>
    <dbReference type="NCBI Taxonomy" id="644352"/>
    <lineage>
        <taxon>Eukaryota</taxon>
        <taxon>Fungi</taxon>
        <taxon>Dikarya</taxon>
        <taxon>Ascomycota</taxon>
        <taxon>Pezizomycotina</taxon>
        <taxon>Sordariomycetes</taxon>
        <taxon>Sordariomycetidae</taxon>
        <taxon>Magnaporthales</taxon>
        <taxon>Magnaporthaceae</taxon>
        <taxon>Gaeumannomyces</taxon>
    </lineage>
</organism>
<feature type="compositionally biased region" description="Low complexity" evidence="1">
    <location>
        <begin position="96"/>
        <end position="107"/>
    </location>
</feature>
<reference evidence="4" key="4">
    <citation type="journal article" date="2015" name="G3 (Bethesda)">
        <title>Genome sequences of three phytopathogenic species of the Magnaporthaceae family of fungi.</title>
        <authorList>
            <person name="Okagaki L.H."/>
            <person name="Nunes C.C."/>
            <person name="Sailsbery J."/>
            <person name="Clay B."/>
            <person name="Brown D."/>
            <person name="John T."/>
            <person name="Oh Y."/>
            <person name="Young N."/>
            <person name="Fitzgerald M."/>
            <person name="Haas B.J."/>
            <person name="Zeng Q."/>
            <person name="Young S."/>
            <person name="Adiconis X."/>
            <person name="Fan L."/>
            <person name="Levin J.Z."/>
            <person name="Mitchell T.K."/>
            <person name="Okubara P.A."/>
            <person name="Farman M.L."/>
            <person name="Kohn L.M."/>
            <person name="Birren B."/>
            <person name="Ma L.-J."/>
            <person name="Dean R.A."/>
        </authorList>
    </citation>
    <scope>NUCLEOTIDE SEQUENCE</scope>
    <source>
        <strain evidence="4">R3-111a-1</strain>
    </source>
</reference>
<dbReference type="HOGENOM" id="CLU_003953_5_0_1"/>
<reference evidence="5" key="1">
    <citation type="submission" date="2010-07" db="EMBL/GenBank/DDBJ databases">
        <title>The genome sequence of Gaeumannomyces graminis var. tritici strain R3-111a-1.</title>
        <authorList>
            <consortium name="The Broad Institute Genome Sequencing Platform"/>
            <person name="Ma L.-J."/>
            <person name="Dead R."/>
            <person name="Young S."/>
            <person name="Zeng Q."/>
            <person name="Koehrsen M."/>
            <person name="Alvarado L."/>
            <person name="Berlin A."/>
            <person name="Chapman S.B."/>
            <person name="Chen Z."/>
            <person name="Freedman E."/>
            <person name="Gellesch M."/>
            <person name="Goldberg J."/>
            <person name="Griggs A."/>
            <person name="Gujja S."/>
            <person name="Heilman E.R."/>
            <person name="Heiman D."/>
            <person name="Hepburn T."/>
            <person name="Howarth C."/>
            <person name="Jen D."/>
            <person name="Larson L."/>
            <person name="Mehta T."/>
            <person name="Neiman D."/>
            <person name="Pearson M."/>
            <person name="Roberts A."/>
            <person name="Saif S."/>
            <person name="Shea T."/>
            <person name="Shenoy N."/>
            <person name="Sisk P."/>
            <person name="Stolte C."/>
            <person name="Sykes S."/>
            <person name="Walk T."/>
            <person name="White J."/>
            <person name="Yandava C."/>
            <person name="Haas B."/>
            <person name="Nusbaum C."/>
            <person name="Birren B."/>
        </authorList>
    </citation>
    <scope>NUCLEOTIDE SEQUENCE [LARGE SCALE GENOMIC DNA]</scope>
    <source>
        <strain evidence="5">R3-111a-1</strain>
    </source>
</reference>
<evidence type="ECO:0000313" key="4">
    <source>
        <dbReference type="EnsemblFungi" id="EJT81070"/>
    </source>
</evidence>
<reference evidence="3" key="3">
    <citation type="submission" date="2010-09" db="EMBL/GenBank/DDBJ databases">
        <title>Annotation of Gaeumannomyces graminis var. tritici R3-111a-1.</title>
        <authorList>
            <consortium name="The Broad Institute Genome Sequencing Platform"/>
            <person name="Ma L.-J."/>
            <person name="Dead R."/>
            <person name="Young S.K."/>
            <person name="Zeng Q."/>
            <person name="Gargeya S."/>
            <person name="Fitzgerald M."/>
            <person name="Haas B."/>
            <person name="Abouelleil A."/>
            <person name="Alvarado L."/>
            <person name="Arachchi H.M."/>
            <person name="Berlin A."/>
            <person name="Brown A."/>
            <person name="Chapman S.B."/>
            <person name="Chen Z."/>
            <person name="Dunbar C."/>
            <person name="Freedman E."/>
            <person name="Gearin G."/>
            <person name="Gellesch M."/>
            <person name="Goldberg J."/>
            <person name="Griggs A."/>
            <person name="Gujja S."/>
            <person name="Heiman D."/>
            <person name="Howarth C."/>
            <person name="Larson L."/>
            <person name="Lui A."/>
            <person name="MacDonald P.J.P."/>
            <person name="Mehta T."/>
            <person name="Montmayeur A."/>
            <person name="Murphy C."/>
            <person name="Neiman D."/>
            <person name="Pearson M."/>
            <person name="Priest M."/>
            <person name="Roberts A."/>
            <person name="Saif S."/>
            <person name="Shea T."/>
            <person name="Shenoy N."/>
            <person name="Sisk P."/>
            <person name="Stolte C."/>
            <person name="Sykes S."/>
            <person name="Yandava C."/>
            <person name="Wortman J."/>
            <person name="Nusbaum C."/>
            <person name="Birren B."/>
        </authorList>
    </citation>
    <scope>NUCLEOTIDE SEQUENCE</scope>
    <source>
        <strain evidence="3">R3-111a-1</strain>
    </source>
</reference>
<dbReference type="EMBL" id="GL385395">
    <property type="protein sequence ID" value="EJT81070.1"/>
    <property type="molecule type" value="Genomic_DNA"/>
</dbReference>